<feature type="transmembrane region" description="Helical" evidence="1">
    <location>
        <begin position="170"/>
        <end position="187"/>
    </location>
</feature>
<dbReference type="EMBL" id="MTBP01000001">
    <property type="protein sequence ID" value="POM26552.1"/>
    <property type="molecule type" value="Genomic_DNA"/>
</dbReference>
<dbReference type="Proteomes" id="UP000242367">
    <property type="component" value="Unassembled WGS sequence"/>
</dbReference>
<keyword evidence="1" id="KW-1133">Transmembrane helix</keyword>
<feature type="transmembrane region" description="Helical" evidence="1">
    <location>
        <begin position="365"/>
        <end position="388"/>
    </location>
</feature>
<evidence type="ECO:0000256" key="1">
    <source>
        <dbReference type="SAM" id="Phobius"/>
    </source>
</evidence>
<reference evidence="2 3" key="1">
    <citation type="journal article" date="2017" name="Chemistry">
        <title>Isolation, Biosynthesis and Chemical Modifications of Rubterolones A-F: Rare Tropolone Alkaloids from Actinomadura sp. 5-2.</title>
        <authorList>
            <person name="Guo H."/>
            <person name="Benndorf R."/>
            <person name="Leichnitz D."/>
            <person name="Klassen J.L."/>
            <person name="Vollmers J."/>
            <person name="Gorls H."/>
            <person name="Steinacker M."/>
            <person name="Weigel C."/>
            <person name="Dahse H.M."/>
            <person name="Kaster A.K."/>
            <person name="de Beer Z.W."/>
            <person name="Poulsen M."/>
            <person name="Beemelmanns C."/>
        </authorList>
    </citation>
    <scope>NUCLEOTIDE SEQUENCE [LARGE SCALE GENOMIC DNA]</scope>
    <source>
        <strain evidence="2 3">5-2</strain>
    </source>
</reference>
<feature type="transmembrane region" description="Helical" evidence="1">
    <location>
        <begin position="613"/>
        <end position="631"/>
    </location>
</feature>
<feature type="transmembrane region" description="Helical" evidence="1">
    <location>
        <begin position="472"/>
        <end position="492"/>
    </location>
</feature>
<keyword evidence="1" id="KW-0472">Membrane</keyword>
<organism evidence="2 3">
    <name type="scientific">Actinomadura rubteroloni</name>
    <dbReference type="NCBI Taxonomy" id="1926885"/>
    <lineage>
        <taxon>Bacteria</taxon>
        <taxon>Bacillati</taxon>
        <taxon>Actinomycetota</taxon>
        <taxon>Actinomycetes</taxon>
        <taxon>Streptosporangiales</taxon>
        <taxon>Thermomonosporaceae</taxon>
        <taxon>Actinomadura</taxon>
    </lineage>
</organism>
<sequence length="772" mass="76896">MSLFCPGCHAPLASPTETCRRCGLDLGLPGADALWRIEYALADLVRQRNALLTSLHARTHGVAPGARAPRPEVPRVGVRNVLLGLGAATLGIAAVVFTALTWDALGLFGRAAILCTLTGIALGLAWPLARRGLAATAEAVAFVGLVLLGVLAATAYGSNVGGLGDLSADRYGIGASAVVALLWTAYARVAPLRAAAPTAVVLAQIPALFVIHALDGSFVGTAATLLGLSLADLLIRTTTRSIARGVATAAGASAGTLGTVGALAGLLVALDTPWTDAAGEHAAVIALAGAVAAAWAVVVDRRAALATGAALTSLLTAVAINPPDVPARLDPPIAWTPVALLLAAITVAGTAVLTRDMLGRLSDRVRWLVIGASAMGATGLPFALYLALDAAGQPFRVLDAGVWQSGDLFATSLTAGPVTFAILAVVGARFPAVAVPAVVLAAVGLPGTELGPFVAVGVAAGLAAWAVRRDDARLAAGIGAVVLGAWAVTASLAGEVRTVGVLAALTALAAVVALVSAPLRPAAQAVAVLTAGGFAAAQGLAAGLPAHGAAFAVLAAAAAGTALGRVPAEIAAAGTGAAALAMTADDPVWLSCALATAGVIATAAALRPSRRDAAYAGSALLALAWWVRLGASGVTVPEAYTAPVSLALLVVGHLRRPKLPSWLAYGPALAGTLVPSLLASWSGDGAVRPALLALGATAIVLAGARFRLQAPLALGGAALLLDALRYLAPLLQDVPGWIPITVVGLLLVAVGATYERRLRELRRARAAFARLN</sequence>
<comment type="caution">
    <text evidence="2">The sequence shown here is derived from an EMBL/GenBank/DDBJ whole genome shotgun (WGS) entry which is preliminary data.</text>
</comment>
<feature type="transmembrane region" description="Helical" evidence="1">
    <location>
        <begin position="281"/>
        <end position="298"/>
    </location>
</feature>
<feature type="transmembrane region" description="Helical" evidence="1">
    <location>
        <begin position="662"/>
        <end position="681"/>
    </location>
</feature>
<dbReference type="NCBIfam" id="NF047321">
    <property type="entry name" value="SCO7613_CTERM"/>
    <property type="match status" value="1"/>
</dbReference>
<feature type="transmembrane region" description="Helical" evidence="1">
    <location>
        <begin position="80"/>
        <end position="102"/>
    </location>
</feature>
<feature type="transmembrane region" description="Helical" evidence="1">
    <location>
        <begin position="247"/>
        <end position="269"/>
    </location>
</feature>
<name>A0A2P4UNE2_9ACTN</name>
<keyword evidence="1" id="KW-0812">Transmembrane</keyword>
<accession>A0A2P4UNE2</accession>
<feature type="transmembrane region" description="Helical" evidence="1">
    <location>
        <begin position="303"/>
        <end position="321"/>
    </location>
</feature>
<feature type="transmembrane region" description="Helical" evidence="1">
    <location>
        <begin position="687"/>
        <end position="704"/>
    </location>
</feature>
<feature type="transmembrane region" description="Helical" evidence="1">
    <location>
        <begin position="438"/>
        <end position="466"/>
    </location>
</feature>
<gene>
    <name evidence="2" type="ORF">BTM25_09530</name>
</gene>
<feature type="transmembrane region" description="Helical" evidence="1">
    <location>
        <begin position="734"/>
        <end position="754"/>
    </location>
</feature>
<feature type="transmembrane region" description="Helical" evidence="1">
    <location>
        <begin position="408"/>
        <end position="426"/>
    </location>
</feature>
<feature type="transmembrane region" description="Helical" evidence="1">
    <location>
        <begin position="108"/>
        <end position="128"/>
    </location>
</feature>
<keyword evidence="3" id="KW-1185">Reference proteome</keyword>
<feature type="transmembrane region" description="Helical" evidence="1">
    <location>
        <begin position="499"/>
        <end position="517"/>
    </location>
</feature>
<dbReference type="RefSeq" id="WP_146058960.1">
    <property type="nucleotide sequence ID" value="NZ_MTBP01000001.1"/>
</dbReference>
<evidence type="ECO:0000313" key="3">
    <source>
        <dbReference type="Proteomes" id="UP000242367"/>
    </source>
</evidence>
<proteinExistence type="predicted"/>
<evidence type="ECO:0008006" key="4">
    <source>
        <dbReference type="Google" id="ProtNLM"/>
    </source>
</evidence>
<dbReference type="InterPro" id="IPR058062">
    <property type="entry name" value="SCO7613_C"/>
</dbReference>
<feature type="transmembrane region" description="Helical" evidence="1">
    <location>
        <begin position="588"/>
        <end position="606"/>
    </location>
</feature>
<protein>
    <recommendedName>
        <fullName evidence="4">DUF2157 domain-containing protein</fullName>
    </recommendedName>
</protein>
<evidence type="ECO:0000313" key="2">
    <source>
        <dbReference type="EMBL" id="POM26552.1"/>
    </source>
</evidence>
<dbReference type="AlphaFoldDB" id="A0A2P4UNE2"/>
<feature type="transmembrane region" description="Helical" evidence="1">
    <location>
        <begin position="140"/>
        <end position="158"/>
    </location>
</feature>
<feature type="transmembrane region" description="Helical" evidence="1">
    <location>
        <begin position="333"/>
        <end position="353"/>
    </location>
</feature>